<gene>
    <name evidence="4" type="ORF">OEZ85_007120</name>
</gene>
<protein>
    <recommendedName>
        <fullName evidence="3">DNA polymerase beta thumb domain-containing protein</fullName>
    </recommendedName>
</protein>
<dbReference type="EMBL" id="CP126211">
    <property type="protein sequence ID" value="WIA13552.1"/>
    <property type="molecule type" value="Genomic_DNA"/>
</dbReference>
<evidence type="ECO:0000256" key="1">
    <source>
        <dbReference type="ARBA" id="ARBA00022679"/>
    </source>
</evidence>
<dbReference type="PANTHER" id="PTHR11276:SF28">
    <property type="entry name" value="DNA POLYMERASE LAMBDA"/>
    <property type="match status" value="1"/>
</dbReference>
<dbReference type="PANTHER" id="PTHR11276">
    <property type="entry name" value="DNA POLYMERASE TYPE-X FAMILY MEMBER"/>
    <property type="match status" value="1"/>
</dbReference>
<name>A0ABY8TWM8_TETOB</name>
<dbReference type="Pfam" id="PF14791">
    <property type="entry name" value="DNA_pol_B_thumb"/>
    <property type="match status" value="1"/>
</dbReference>
<dbReference type="InterPro" id="IPR029398">
    <property type="entry name" value="PolB_thumb"/>
</dbReference>
<evidence type="ECO:0000313" key="5">
    <source>
        <dbReference type="Proteomes" id="UP001244341"/>
    </source>
</evidence>
<keyword evidence="1" id="KW-0808">Transferase</keyword>
<dbReference type="InterPro" id="IPR022312">
    <property type="entry name" value="DNA_pol_X"/>
</dbReference>
<feature type="domain" description="DNA polymerase beta thumb" evidence="3">
    <location>
        <begin position="270"/>
        <end position="305"/>
    </location>
</feature>
<dbReference type="SUPFAM" id="SSF81301">
    <property type="entry name" value="Nucleotidyltransferase"/>
    <property type="match status" value="1"/>
</dbReference>
<proteinExistence type="predicted"/>
<keyword evidence="2" id="KW-0548">Nucleotidyltransferase</keyword>
<evidence type="ECO:0000259" key="3">
    <source>
        <dbReference type="Pfam" id="PF14791"/>
    </source>
</evidence>
<dbReference type="Gene3D" id="3.30.460.10">
    <property type="entry name" value="Beta Polymerase, domain 2"/>
    <property type="match status" value="1"/>
</dbReference>
<dbReference type="Gene3D" id="3.30.210.10">
    <property type="entry name" value="DNA polymerase, thumb domain"/>
    <property type="match status" value="1"/>
</dbReference>
<dbReference type="InterPro" id="IPR037160">
    <property type="entry name" value="DNA_Pol_thumb_sf"/>
</dbReference>
<reference evidence="4 5" key="1">
    <citation type="submission" date="2023-05" db="EMBL/GenBank/DDBJ databases">
        <title>A 100% complete, gapless, phased diploid assembly of the Scenedesmus obliquus UTEX 3031 genome.</title>
        <authorList>
            <person name="Biondi T.C."/>
            <person name="Hanschen E.R."/>
            <person name="Kwon T."/>
            <person name="Eng W."/>
            <person name="Kruse C.P.S."/>
            <person name="Koehler S.I."/>
            <person name="Kunde Y."/>
            <person name="Gleasner C.D."/>
            <person name="You Mak K.T."/>
            <person name="Polle J."/>
            <person name="Hovde B.T."/>
            <person name="Starkenburg S.R."/>
        </authorList>
    </citation>
    <scope>NUCLEOTIDE SEQUENCE [LARGE SCALE GENOMIC DNA]</scope>
    <source>
        <strain evidence="4 5">DOE0152z</strain>
    </source>
</reference>
<dbReference type="InterPro" id="IPR027421">
    <property type="entry name" value="DNA_pol_lamdba_lyase_dom_sf"/>
</dbReference>
<evidence type="ECO:0000313" key="4">
    <source>
        <dbReference type="EMBL" id="WIA13552.1"/>
    </source>
</evidence>
<dbReference type="SUPFAM" id="SSF47802">
    <property type="entry name" value="DNA polymerase beta, N-terminal domain-like"/>
    <property type="match status" value="1"/>
</dbReference>
<sequence length="433" mass="46130">MGKYAMWLGHWQPRFNAFTTQVEVVLHGSFDADESAVRGPNEAVRAGLKELEGYETAVAVKDAGWGPGAVAHEALTYAHAAAVVRGCSFPLSPSLSAKRLQQLLPFVGGFTARIIHQLLTTGSCEQLECFRANQPVRNSQGQLRPGTAGGAARAAFIVGGGRRSTAVHDVDYLVGHEADDSLLAGLVGKLYAHMVAAGRVVPEEEGFCRVQRGRMPGYKEKARMDVLLGRFDSNHQMDHYDHLWCIHISPAGRRRRWDLMFIPASFWPMAVVGWSGSKQYLRFMRQHAGNCGMNLNSHYLMRAVNLKQGATKTAAALPPAAAAAAAAQPKLPTEEAVAAGGGSSSSSDVFDAAVAAGHGGAASALDAAAGKEAGQGVSTTSSNILGTFSDSCDRARLAALVESGLGSSRRILQEQHLFELLGLPFLQPNQRNC</sequence>
<keyword evidence="5" id="KW-1185">Reference proteome</keyword>
<organism evidence="4 5">
    <name type="scientific">Tetradesmus obliquus</name>
    <name type="common">Green alga</name>
    <name type="synonym">Acutodesmus obliquus</name>
    <dbReference type="NCBI Taxonomy" id="3088"/>
    <lineage>
        <taxon>Eukaryota</taxon>
        <taxon>Viridiplantae</taxon>
        <taxon>Chlorophyta</taxon>
        <taxon>core chlorophytes</taxon>
        <taxon>Chlorophyceae</taxon>
        <taxon>CS clade</taxon>
        <taxon>Sphaeropleales</taxon>
        <taxon>Scenedesmaceae</taxon>
        <taxon>Tetradesmus</taxon>
    </lineage>
</organism>
<dbReference type="Proteomes" id="UP001244341">
    <property type="component" value="Chromosome 4b"/>
</dbReference>
<evidence type="ECO:0000256" key="2">
    <source>
        <dbReference type="ARBA" id="ARBA00022695"/>
    </source>
</evidence>
<dbReference type="Gene3D" id="1.10.150.110">
    <property type="entry name" value="DNA polymerase beta, N-terminal domain-like"/>
    <property type="match status" value="1"/>
</dbReference>
<accession>A0ABY8TWM8</accession>
<dbReference type="InterPro" id="IPR043519">
    <property type="entry name" value="NT_sf"/>
</dbReference>